<dbReference type="Pfam" id="PF01321">
    <property type="entry name" value="Creatinase_N"/>
    <property type="match status" value="1"/>
</dbReference>
<dbReference type="InterPro" id="IPR000587">
    <property type="entry name" value="Creatinase_N"/>
</dbReference>
<organism evidence="7 8">
    <name type="scientific">Fusobacterium mortiferum</name>
    <dbReference type="NCBI Taxonomy" id="850"/>
    <lineage>
        <taxon>Bacteria</taxon>
        <taxon>Fusobacteriati</taxon>
        <taxon>Fusobacteriota</taxon>
        <taxon>Fusobacteriia</taxon>
        <taxon>Fusobacteriales</taxon>
        <taxon>Fusobacteriaceae</taxon>
        <taxon>Fusobacterium</taxon>
    </lineage>
</organism>
<dbReference type="InterPro" id="IPR036005">
    <property type="entry name" value="Creatinase/aminopeptidase-like"/>
</dbReference>
<dbReference type="InterPro" id="IPR000994">
    <property type="entry name" value="Pept_M24"/>
</dbReference>
<dbReference type="PANTHER" id="PTHR43763:SF6">
    <property type="entry name" value="XAA-PRO AMINOPEPTIDASE 1"/>
    <property type="match status" value="1"/>
</dbReference>
<evidence type="ECO:0000259" key="4">
    <source>
        <dbReference type="Pfam" id="PF00557"/>
    </source>
</evidence>
<evidence type="ECO:0000256" key="3">
    <source>
        <dbReference type="ARBA" id="ARBA00022801"/>
    </source>
</evidence>
<dbReference type="InterPro" id="IPR029149">
    <property type="entry name" value="Creatin/AminoP/Spt16_N"/>
</dbReference>
<feature type="domain" description="Creatinase N-terminal" evidence="5">
    <location>
        <begin position="7"/>
        <end position="133"/>
    </location>
</feature>
<keyword evidence="2" id="KW-0479">Metal-binding</keyword>
<keyword evidence="7" id="KW-0031">Aminopeptidase</keyword>
<evidence type="ECO:0000259" key="5">
    <source>
        <dbReference type="Pfam" id="PF01321"/>
    </source>
</evidence>
<comment type="caution">
    <text evidence="7">The sequence shown here is derived from an EMBL/GenBank/DDBJ whole genome shotgun (WGS) entry which is preliminary data.</text>
</comment>
<sequence>MKITEKIAKLKELMKERGIDYYIIPSADYHQSEYVGDYFKGREWISGFTGSAGTVVVTQNKVGLWTDGRYFIQAEKQLQGSGITLFKMGEERVPTFIQYIVNNIQSGETLGFDGKVLATNTVLDFEAKLKDKKVNFNFEFDLVGEIWRDRPSLPASQVFVLEEKFTGESVEKKLTRVRNILEEENCDVNIITSLDDIAWIFNIRGNDVKNNPVNLAYAAITVDKAVLYIGEEKLNSEVEKYLYKNGVEVRDYFEIYEDMERVSNSNIIMMDLNKVNYTIFKKLNPEIKVINRSNPSTIMKACKNKVELENLRNSHVKDGVAVTKFMYWLKNSIGKEEITEMSATQKLESFRKEQELYIEPSFDTIAAYESNAAMMHYKSTPETDRRLEAKNLFLVDSGGQYFDGTTDITRTFVLGECSEELKKHFTLVLKGMINLSKVKFLYGVTGTNLDILARQALWNIGIDYKCGTGHGVGFLLNVHEGPQGIRVQYNPQVLEEGMNVTNEPGVYIAGSHGIRLENELIVQKAEKTEFGQFMKFETMTYAPLDLDGVIKELLSKEEIEYLNNYHQMVYEKVSPYLTLEEKEWLKEYTRAI</sequence>
<dbReference type="Gene3D" id="3.90.230.10">
    <property type="entry name" value="Creatinase/methionine aminopeptidase superfamily"/>
    <property type="match status" value="1"/>
</dbReference>
<accession>A0ABS2G5A8</accession>
<gene>
    <name evidence="7" type="ORF">H6A04_09500</name>
</gene>
<dbReference type="SUPFAM" id="SSF53092">
    <property type="entry name" value="Creatinase/prolidase N-terminal domain"/>
    <property type="match status" value="1"/>
</dbReference>
<evidence type="ECO:0000313" key="7">
    <source>
        <dbReference type="EMBL" id="MBM6875878.1"/>
    </source>
</evidence>
<dbReference type="CDD" id="cd01085">
    <property type="entry name" value="APP"/>
    <property type="match status" value="1"/>
</dbReference>
<dbReference type="Pfam" id="PF00557">
    <property type="entry name" value="Peptidase_M24"/>
    <property type="match status" value="1"/>
</dbReference>
<dbReference type="Pfam" id="PF16189">
    <property type="entry name" value="Creatinase_N_2"/>
    <property type="match status" value="1"/>
</dbReference>
<dbReference type="PANTHER" id="PTHR43763">
    <property type="entry name" value="XAA-PRO AMINOPEPTIDASE 1"/>
    <property type="match status" value="1"/>
</dbReference>
<protein>
    <submittedName>
        <fullName evidence="7">Aminopeptidase P family protein</fullName>
    </submittedName>
</protein>
<dbReference type="InterPro" id="IPR033740">
    <property type="entry name" value="Pept_M24B"/>
</dbReference>
<dbReference type="GO" id="GO:0004177">
    <property type="term" value="F:aminopeptidase activity"/>
    <property type="evidence" value="ECO:0007669"/>
    <property type="project" value="UniProtKB-KW"/>
</dbReference>
<evidence type="ECO:0000313" key="8">
    <source>
        <dbReference type="Proteomes" id="UP000728968"/>
    </source>
</evidence>
<dbReference type="RefSeq" id="WP_204716564.1">
    <property type="nucleotide sequence ID" value="NZ_JACJLT010000118.1"/>
</dbReference>
<dbReference type="InterPro" id="IPR050422">
    <property type="entry name" value="X-Pro_aminopeptidase_P"/>
</dbReference>
<keyword evidence="8" id="KW-1185">Reference proteome</keyword>
<dbReference type="Pfam" id="PF16188">
    <property type="entry name" value="Peptidase_M24_C"/>
    <property type="match status" value="1"/>
</dbReference>
<evidence type="ECO:0000256" key="1">
    <source>
        <dbReference type="ARBA" id="ARBA00008766"/>
    </source>
</evidence>
<dbReference type="Gene3D" id="3.40.350.10">
    <property type="entry name" value="Creatinase/prolidase N-terminal domain"/>
    <property type="match status" value="2"/>
</dbReference>
<keyword evidence="3" id="KW-0378">Hydrolase</keyword>
<name>A0ABS2G5A8_FUSMR</name>
<dbReference type="EMBL" id="JACJLT010000118">
    <property type="protein sequence ID" value="MBM6875878.1"/>
    <property type="molecule type" value="Genomic_DNA"/>
</dbReference>
<feature type="domain" description="Peptidase M24" evidence="4">
    <location>
        <begin position="309"/>
        <end position="523"/>
    </location>
</feature>
<keyword evidence="7" id="KW-0645">Protease</keyword>
<reference evidence="7 8" key="1">
    <citation type="journal article" date="2021" name="Sci. Rep.">
        <title>The distribution of antibiotic resistance genes in chicken gut microbiota commensals.</title>
        <authorList>
            <person name="Juricova H."/>
            <person name="Matiasovicova J."/>
            <person name="Kubasova T."/>
            <person name="Cejkova D."/>
            <person name="Rychlik I."/>
        </authorList>
    </citation>
    <scope>NUCLEOTIDE SEQUENCE [LARGE SCALE GENOMIC DNA]</scope>
    <source>
        <strain evidence="7 8">An425</strain>
    </source>
</reference>
<feature type="domain" description="Peptidase M24 C-terminal" evidence="6">
    <location>
        <begin position="532"/>
        <end position="592"/>
    </location>
</feature>
<evidence type="ECO:0000259" key="6">
    <source>
        <dbReference type="Pfam" id="PF16188"/>
    </source>
</evidence>
<dbReference type="InterPro" id="IPR032416">
    <property type="entry name" value="Peptidase_M24_C"/>
</dbReference>
<proteinExistence type="inferred from homology"/>
<evidence type="ECO:0000256" key="2">
    <source>
        <dbReference type="ARBA" id="ARBA00022723"/>
    </source>
</evidence>
<comment type="similarity">
    <text evidence="1">Belongs to the peptidase M24B family.</text>
</comment>
<dbReference type="Proteomes" id="UP000728968">
    <property type="component" value="Unassembled WGS sequence"/>
</dbReference>
<dbReference type="SUPFAM" id="SSF55920">
    <property type="entry name" value="Creatinase/aminopeptidase"/>
    <property type="match status" value="1"/>
</dbReference>